<evidence type="ECO:0000313" key="2">
    <source>
        <dbReference type="Proteomes" id="UP001227268"/>
    </source>
</evidence>
<sequence length="965" mass="107566">MSSQDIQLALLTQSPLASPTSTVHKFTNAIISGDFKAVLTCPATHRLFSHPDTAGIRDLYHAAGLQYAQVNTEDSNGEEGSEAGSIKFLLAIACLQAFVQLNWTGPSLEFALRDMFPAGVFPDENDKADNSNVTTGNKDDEGLHAASIPLLALGGEPAYHLAQYPTLLLLAIRLISNLRSSVDSGKLVIETLPLWELRASRVHQSILDEPVGFPEHLIPSVEALLTDSSTFPLSQALRTTIIIELGLAYHLTGYDKSASNQFLLAGRENGLEYQLTGALGKKTKFQVKDLSQLVLLARSRPELEQDVGEKDETSNGSHEEHDDTTTTTEEQTSGGQPGKQRDMPETLALNDDTLLEHTEFTSSSVSAAPGQSLPSRLTSLDPAQQPALDPLDQCLLIDLCLAQHNTTPENGLTASQMAPYLVRVISHPRNWSIHTTALLLRARLEAKRSRTVERSALQLQALVDQMPTADSDPSERLKYFFQLPLPSKWEMEKELAQRFLSLGVVRSALEIFTRLEMWEEAVRCYANMERSDQAIAIVHELLEGKKAEMDIVTARFKAEASVNNVGNTSSTVRRSRMDKAREAKLWCVLGDLVPDKAEEYYNKAWAISGGTSSRSQRSIGGLYLTKDDFAGAIPRFQAALKINPLYARTWFALGCCYVREERWNEAREAFSRNVAIEEEDAEAWNNLAAVYLRMDELAIQKAKEAPAEEEEAQEEDDVDKVAAIPFENKRLAFRALQQGLRFSRDNWRVWTNYMVVAVDVGELSEAARALGRIVQGRVGKDVQSSIDDAVLSKLVDAVTREDWNGGKGNLPEGQPRTSNEGLGLLPIVERLFNEVILPRVSDSPRIYAIQARLFRWKEDWSAALECYLKAYRCGIAQDVQVERDVERFREAVLDLEELVDVMRMLGPRAKEQEAAQGLQKGKAKWNDWKFQARTLVRTFSGRTRDSFGDDPAFDKLKEIMDELKN</sequence>
<protein>
    <submittedName>
        <fullName evidence="1">Uncharacterized protein</fullName>
    </submittedName>
</protein>
<proteinExistence type="predicted"/>
<name>A0ACC2W6F9_9TREE</name>
<evidence type="ECO:0000313" key="1">
    <source>
        <dbReference type="EMBL" id="KAJ9107318.1"/>
    </source>
</evidence>
<accession>A0ACC2W6F9</accession>
<gene>
    <name evidence="1" type="ORF">QFC21_000768</name>
</gene>
<organism evidence="1 2">
    <name type="scientific">Naganishia friedmannii</name>
    <dbReference type="NCBI Taxonomy" id="89922"/>
    <lineage>
        <taxon>Eukaryota</taxon>
        <taxon>Fungi</taxon>
        <taxon>Dikarya</taxon>
        <taxon>Basidiomycota</taxon>
        <taxon>Agaricomycotina</taxon>
        <taxon>Tremellomycetes</taxon>
        <taxon>Filobasidiales</taxon>
        <taxon>Filobasidiaceae</taxon>
        <taxon>Naganishia</taxon>
    </lineage>
</organism>
<dbReference type="Proteomes" id="UP001227268">
    <property type="component" value="Unassembled WGS sequence"/>
</dbReference>
<comment type="caution">
    <text evidence="1">The sequence shown here is derived from an EMBL/GenBank/DDBJ whole genome shotgun (WGS) entry which is preliminary data.</text>
</comment>
<reference evidence="1" key="1">
    <citation type="submission" date="2023-04" db="EMBL/GenBank/DDBJ databases">
        <title>Draft Genome sequencing of Naganishia species isolated from polar environments using Oxford Nanopore Technology.</title>
        <authorList>
            <person name="Leo P."/>
            <person name="Venkateswaran K."/>
        </authorList>
    </citation>
    <scope>NUCLEOTIDE SEQUENCE</scope>
    <source>
        <strain evidence="1">MNA-CCFEE 5423</strain>
    </source>
</reference>
<keyword evidence="2" id="KW-1185">Reference proteome</keyword>
<dbReference type="EMBL" id="JASBWT010000002">
    <property type="protein sequence ID" value="KAJ9107318.1"/>
    <property type="molecule type" value="Genomic_DNA"/>
</dbReference>